<name>A0A3G5A0E8_9VIRU</name>
<accession>A0A3G5A0E8</accession>
<protein>
    <submittedName>
        <fullName evidence="1">Uncharacterized protein</fullName>
    </submittedName>
</protein>
<organism evidence="1">
    <name type="scientific">Harvfovirus sp</name>
    <dbReference type="NCBI Taxonomy" id="2487768"/>
    <lineage>
        <taxon>Viruses</taxon>
        <taxon>Varidnaviria</taxon>
        <taxon>Bamfordvirae</taxon>
        <taxon>Nucleocytoviricota</taxon>
        <taxon>Megaviricetes</taxon>
        <taxon>Imitervirales</taxon>
        <taxon>Mimiviridae</taxon>
        <taxon>Klosneuvirinae</taxon>
    </lineage>
</organism>
<reference evidence="1" key="1">
    <citation type="submission" date="2018-10" db="EMBL/GenBank/DDBJ databases">
        <title>Hidden diversity of soil giant viruses.</title>
        <authorList>
            <person name="Schulz F."/>
            <person name="Alteio L."/>
            <person name="Goudeau D."/>
            <person name="Ryan E.M."/>
            <person name="Malmstrom R.R."/>
            <person name="Blanchard J."/>
            <person name="Woyke T."/>
        </authorList>
    </citation>
    <scope>NUCLEOTIDE SEQUENCE</scope>
    <source>
        <strain evidence="1">HAV1</strain>
    </source>
</reference>
<gene>
    <name evidence="1" type="ORF">Harvfovirus4_60</name>
</gene>
<proteinExistence type="predicted"/>
<evidence type="ECO:0000313" key="1">
    <source>
        <dbReference type="EMBL" id="AYV80696.1"/>
    </source>
</evidence>
<sequence>MTDDLVEKLMSQEVLLEQMKIIYEVMAGKIGNKFLAVGLYKPIILSMSKYYHHLYHGLVREKIDELSGRGHKETCLINVMFQLTLAFLHQIMENHHLLNKNTCEEYIADIEDLFFLNWDHYKSSIEAALGHKPEDCESELLSVSE</sequence>
<dbReference type="EMBL" id="MK072246">
    <property type="protein sequence ID" value="AYV80696.1"/>
    <property type="molecule type" value="Genomic_DNA"/>
</dbReference>